<dbReference type="WBParaSite" id="Minc3s01013g19852">
    <property type="protein sequence ID" value="Minc3s01013g19852"/>
    <property type="gene ID" value="Minc3s01013g19852"/>
</dbReference>
<dbReference type="AlphaFoldDB" id="A0A914LXN5"/>
<accession>A0A914LXN5</accession>
<keyword evidence="2" id="KW-1185">Reference proteome</keyword>
<feature type="compositionally biased region" description="Gly residues" evidence="1">
    <location>
        <begin position="273"/>
        <end position="286"/>
    </location>
</feature>
<evidence type="ECO:0000256" key="1">
    <source>
        <dbReference type="SAM" id="MobiDB-lite"/>
    </source>
</evidence>
<protein>
    <submittedName>
        <fullName evidence="3">Uncharacterized protein</fullName>
    </submittedName>
</protein>
<feature type="compositionally biased region" description="Basic residues" evidence="1">
    <location>
        <begin position="134"/>
        <end position="145"/>
    </location>
</feature>
<sequence>MPYKVKREPNSPKNGGGDIDEGEDLVLDFVEEAGDELEESDRIPSPRSMSAPHSPDAREEVLQADAEDVLSENEKKLKNNKQMGPKTPPGNEEEDEDKMDDTKSDGHDDSLSDLNDSRDRKRRRRSSSTSSRSRSSRSRSSRSRRSSNSSDGDRSPPQKYRQTRRRDRGDDYVSVEERLRQNRKARLVRLRDARSRHLGYTYVPRMGGKPGFPPQPYFKNPSYYPTDDSRDNKTKKTPNPPPLAQKIEPLPGGRLPLVQRRSSPAPFDRSSSSGGGGGRRSPGSGGRRSSRSPTPTYHHRSGAPPRRVARGIVEEVFTVRASGRSSPTSHHHYSSSGSTRRSSRSPQPLSRYNASNYYRRSSTTSTYIKNNLGPQTLYPSRRNPYPPPKYERGGNWGYRGSGRNYYNNGSGGNYRGSGGSSSSYPIPMVANTSILDLNMCRAHGFLRRLLEKSGIVRDGMSHTFHHQENVQSGTMTRMEETIHLHKKEEKERGKERKF</sequence>
<feature type="region of interest" description="Disordered" evidence="1">
    <location>
        <begin position="1"/>
        <end position="399"/>
    </location>
</feature>
<reference evidence="3" key="1">
    <citation type="submission" date="2022-11" db="UniProtKB">
        <authorList>
            <consortium name="WormBaseParasite"/>
        </authorList>
    </citation>
    <scope>IDENTIFICATION</scope>
</reference>
<evidence type="ECO:0000313" key="3">
    <source>
        <dbReference type="WBParaSite" id="Minc3s01013g19852"/>
    </source>
</evidence>
<proteinExistence type="predicted"/>
<feature type="compositionally biased region" description="Basic and acidic residues" evidence="1">
    <location>
        <begin position="100"/>
        <end position="119"/>
    </location>
</feature>
<name>A0A914LXN5_MELIC</name>
<feature type="compositionally biased region" description="Acidic residues" evidence="1">
    <location>
        <begin position="18"/>
        <end position="39"/>
    </location>
</feature>
<feature type="compositionally biased region" description="Basic and acidic residues" evidence="1">
    <location>
        <begin position="1"/>
        <end position="10"/>
    </location>
</feature>
<feature type="compositionally biased region" description="Polar residues" evidence="1">
    <location>
        <begin position="368"/>
        <end position="378"/>
    </location>
</feature>
<feature type="compositionally biased region" description="Low complexity" evidence="1">
    <location>
        <begin position="324"/>
        <end position="367"/>
    </location>
</feature>
<evidence type="ECO:0000313" key="2">
    <source>
        <dbReference type="Proteomes" id="UP000887563"/>
    </source>
</evidence>
<feature type="compositionally biased region" description="Basic and acidic residues" evidence="1">
    <location>
        <begin position="167"/>
        <end position="180"/>
    </location>
</feature>
<dbReference type="Proteomes" id="UP000887563">
    <property type="component" value="Unplaced"/>
</dbReference>
<organism evidence="2 3">
    <name type="scientific">Meloidogyne incognita</name>
    <name type="common">Southern root-knot nematode worm</name>
    <name type="synonym">Oxyuris incognita</name>
    <dbReference type="NCBI Taxonomy" id="6306"/>
    <lineage>
        <taxon>Eukaryota</taxon>
        <taxon>Metazoa</taxon>
        <taxon>Ecdysozoa</taxon>
        <taxon>Nematoda</taxon>
        <taxon>Chromadorea</taxon>
        <taxon>Rhabditida</taxon>
        <taxon>Tylenchina</taxon>
        <taxon>Tylenchomorpha</taxon>
        <taxon>Tylenchoidea</taxon>
        <taxon>Meloidogynidae</taxon>
        <taxon>Meloidogyninae</taxon>
        <taxon>Meloidogyne</taxon>
        <taxon>Meloidogyne incognita group</taxon>
    </lineage>
</organism>
<feature type="compositionally biased region" description="Low complexity" evidence="1">
    <location>
        <begin position="260"/>
        <end position="272"/>
    </location>
</feature>